<reference evidence="1" key="2">
    <citation type="submission" date="2025-03" db="EMBL/GenBank/DDBJ databases">
        <authorList>
            <consortium name="ELIXIR-Norway"/>
            <consortium name="Elixir Norway"/>
        </authorList>
    </citation>
    <scope>NUCLEOTIDE SEQUENCE</scope>
</reference>
<gene>
    <name evidence="1" type="ORF">MRATA1EN22A_LOCUS10672</name>
</gene>
<name>A0AC59YVC6_RANTA</name>
<sequence>MSSNHLILCRPLLLMPSIFPSLKVFSNESPGQMNRQRLLQPRAISMPSRKVHNWGYTCSLAAAVSGEGGGTVPSTRGLSTEA</sequence>
<organism evidence="1 2">
    <name type="scientific">Rangifer tarandus platyrhynchus</name>
    <name type="common">Svalbard reindeer</name>
    <dbReference type="NCBI Taxonomy" id="3082113"/>
    <lineage>
        <taxon>Eukaryota</taxon>
        <taxon>Metazoa</taxon>
        <taxon>Chordata</taxon>
        <taxon>Craniata</taxon>
        <taxon>Vertebrata</taxon>
        <taxon>Euteleostomi</taxon>
        <taxon>Mammalia</taxon>
        <taxon>Eutheria</taxon>
        <taxon>Laurasiatheria</taxon>
        <taxon>Artiodactyla</taxon>
        <taxon>Ruminantia</taxon>
        <taxon>Pecora</taxon>
        <taxon>Cervidae</taxon>
        <taxon>Odocoileinae</taxon>
        <taxon>Rangifer</taxon>
    </lineage>
</organism>
<proteinExistence type="predicted"/>
<protein>
    <submittedName>
        <fullName evidence="1">Uncharacterized protein</fullName>
    </submittedName>
</protein>
<evidence type="ECO:0000313" key="2">
    <source>
        <dbReference type="Proteomes" id="UP001162501"/>
    </source>
</evidence>
<reference evidence="1" key="1">
    <citation type="submission" date="2023-05" db="EMBL/GenBank/DDBJ databases">
        <authorList>
            <consortium name="ELIXIR-Norway"/>
        </authorList>
    </citation>
    <scope>NUCLEOTIDE SEQUENCE</scope>
</reference>
<dbReference type="Proteomes" id="UP001162501">
    <property type="component" value="Chromosome 20"/>
</dbReference>
<dbReference type="EMBL" id="OX596104">
    <property type="protein sequence ID" value="CAN0008361.1"/>
    <property type="molecule type" value="Genomic_DNA"/>
</dbReference>
<accession>A0AC59YVC6</accession>
<evidence type="ECO:0000313" key="1">
    <source>
        <dbReference type="EMBL" id="CAN0008361.1"/>
    </source>
</evidence>